<organism evidence="7 8">
    <name type="scientific">Pseudooceanicola albus</name>
    <dbReference type="NCBI Taxonomy" id="2692189"/>
    <lineage>
        <taxon>Bacteria</taxon>
        <taxon>Pseudomonadati</taxon>
        <taxon>Pseudomonadota</taxon>
        <taxon>Alphaproteobacteria</taxon>
        <taxon>Rhodobacterales</taxon>
        <taxon>Paracoccaceae</taxon>
        <taxon>Pseudooceanicola</taxon>
    </lineage>
</organism>
<evidence type="ECO:0000313" key="8">
    <source>
        <dbReference type="Proteomes" id="UP000477911"/>
    </source>
</evidence>
<dbReference type="GO" id="GO:0046872">
    <property type="term" value="F:metal ion binding"/>
    <property type="evidence" value="ECO:0007669"/>
    <property type="project" value="UniProtKB-KW"/>
</dbReference>
<evidence type="ECO:0000256" key="3">
    <source>
        <dbReference type="ARBA" id="ARBA00023004"/>
    </source>
</evidence>
<keyword evidence="1 4" id="KW-0349">Heme</keyword>
<dbReference type="InterPro" id="IPR011429">
    <property type="entry name" value="Cyt_c_Planctomycete-type"/>
</dbReference>
<sequence>MRPALLAPALAALSTGALAAEEAAPAGWAEVSAIFTARCVMCHSELAGASKGLRLDDYAAALAGGERGAVLIPGAPARSELMLRLRGTHQPRMPFLGRPLPDAEIALIEGWIAAGLPEFPRHEEAGLPP</sequence>
<reference evidence="7 8" key="1">
    <citation type="submission" date="2019-12" db="EMBL/GenBank/DDBJ databases">
        <authorList>
            <person name="Li M."/>
        </authorList>
    </citation>
    <scope>NUCLEOTIDE SEQUENCE [LARGE SCALE GENOMIC DNA]</scope>
    <source>
        <strain evidence="7 8">GBMRC 2024</strain>
    </source>
</reference>
<keyword evidence="2 4" id="KW-0479">Metal-binding</keyword>
<evidence type="ECO:0000259" key="6">
    <source>
        <dbReference type="PROSITE" id="PS51007"/>
    </source>
</evidence>
<keyword evidence="8" id="KW-1185">Reference proteome</keyword>
<dbReference type="AlphaFoldDB" id="A0A6L7FYX8"/>
<comment type="caution">
    <text evidence="7">The sequence shown here is derived from an EMBL/GenBank/DDBJ whole genome shotgun (WGS) entry which is preliminary data.</text>
</comment>
<proteinExistence type="predicted"/>
<dbReference type="Pfam" id="PF07635">
    <property type="entry name" value="PSCyt1"/>
    <property type="match status" value="1"/>
</dbReference>
<dbReference type="PANTHER" id="PTHR35889:SF3">
    <property type="entry name" value="F-BOX DOMAIN-CONTAINING PROTEIN"/>
    <property type="match status" value="1"/>
</dbReference>
<dbReference type="RefSeq" id="WP_160890871.1">
    <property type="nucleotide sequence ID" value="NZ_WUMU01000001.1"/>
</dbReference>
<evidence type="ECO:0000313" key="7">
    <source>
        <dbReference type="EMBL" id="MXN16327.1"/>
    </source>
</evidence>
<feature type="signal peptide" evidence="5">
    <location>
        <begin position="1"/>
        <end position="19"/>
    </location>
</feature>
<protein>
    <recommendedName>
        <fullName evidence="6">Cytochrome c domain-containing protein</fullName>
    </recommendedName>
</protein>
<gene>
    <name evidence="7" type="ORF">GR170_00655</name>
</gene>
<dbReference type="GO" id="GO:0020037">
    <property type="term" value="F:heme binding"/>
    <property type="evidence" value="ECO:0007669"/>
    <property type="project" value="InterPro"/>
</dbReference>
<evidence type="ECO:0000256" key="2">
    <source>
        <dbReference type="ARBA" id="ARBA00022723"/>
    </source>
</evidence>
<evidence type="ECO:0000256" key="5">
    <source>
        <dbReference type="SAM" id="SignalP"/>
    </source>
</evidence>
<dbReference type="PANTHER" id="PTHR35889">
    <property type="entry name" value="CYCLOINULO-OLIGOSACCHARIDE FRUCTANOTRANSFERASE-RELATED"/>
    <property type="match status" value="1"/>
</dbReference>
<dbReference type="SUPFAM" id="SSF46626">
    <property type="entry name" value="Cytochrome c"/>
    <property type="match status" value="1"/>
</dbReference>
<keyword evidence="3 4" id="KW-0408">Iron</keyword>
<name>A0A6L7FYX8_9RHOB</name>
<evidence type="ECO:0000256" key="4">
    <source>
        <dbReference type="PROSITE-ProRule" id="PRU00433"/>
    </source>
</evidence>
<dbReference type="EMBL" id="WUMU01000001">
    <property type="protein sequence ID" value="MXN16327.1"/>
    <property type="molecule type" value="Genomic_DNA"/>
</dbReference>
<dbReference type="Proteomes" id="UP000477911">
    <property type="component" value="Unassembled WGS sequence"/>
</dbReference>
<dbReference type="InterPro" id="IPR036909">
    <property type="entry name" value="Cyt_c-like_dom_sf"/>
</dbReference>
<dbReference type="InterPro" id="IPR009056">
    <property type="entry name" value="Cyt_c-like_dom"/>
</dbReference>
<dbReference type="PROSITE" id="PS51007">
    <property type="entry name" value="CYTC"/>
    <property type="match status" value="1"/>
</dbReference>
<dbReference type="GO" id="GO:0009055">
    <property type="term" value="F:electron transfer activity"/>
    <property type="evidence" value="ECO:0007669"/>
    <property type="project" value="InterPro"/>
</dbReference>
<evidence type="ECO:0000256" key="1">
    <source>
        <dbReference type="ARBA" id="ARBA00022617"/>
    </source>
</evidence>
<keyword evidence="5" id="KW-0732">Signal</keyword>
<feature type="domain" description="Cytochrome c" evidence="6">
    <location>
        <begin position="22"/>
        <end position="116"/>
    </location>
</feature>
<feature type="chain" id="PRO_5027088248" description="Cytochrome c domain-containing protein" evidence="5">
    <location>
        <begin position="20"/>
        <end position="129"/>
    </location>
</feature>
<accession>A0A6L7FYX8</accession>